<dbReference type="EMBL" id="PDNB01000030">
    <property type="protein sequence ID" value="PGH14887.1"/>
    <property type="molecule type" value="Genomic_DNA"/>
</dbReference>
<evidence type="ECO:0000313" key="1">
    <source>
        <dbReference type="EMBL" id="PGH14887.1"/>
    </source>
</evidence>
<dbReference type="STRING" id="1447875.A0A2B7Y2F0"/>
<dbReference type="OrthoDB" id="545169at2759"/>
<protein>
    <recommendedName>
        <fullName evidence="3">ER-bound oxygenase mpaB/mpaB'/Rubber oxygenase catalytic domain-containing protein</fullName>
    </recommendedName>
</protein>
<proteinExistence type="predicted"/>
<gene>
    <name evidence="1" type="ORF">AJ79_02749</name>
</gene>
<organism evidence="1 2">
    <name type="scientific">Helicocarpus griseus UAMH5409</name>
    <dbReference type="NCBI Taxonomy" id="1447875"/>
    <lineage>
        <taxon>Eukaryota</taxon>
        <taxon>Fungi</taxon>
        <taxon>Dikarya</taxon>
        <taxon>Ascomycota</taxon>
        <taxon>Pezizomycotina</taxon>
        <taxon>Eurotiomycetes</taxon>
        <taxon>Eurotiomycetidae</taxon>
        <taxon>Onygenales</taxon>
        <taxon>Ajellomycetaceae</taxon>
        <taxon>Helicocarpus</taxon>
    </lineage>
</organism>
<dbReference type="InterPro" id="IPR046366">
    <property type="entry name" value="MPAB"/>
</dbReference>
<evidence type="ECO:0008006" key="3">
    <source>
        <dbReference type="Google" id="ProtNLM"/>
    </source>
</evidence>
<name>A0A2B7Y2F0_9EURO</name>
<dbReference type="Proteomes" id="UP000223968">
    <property type="component" value="Unassembled WGS sequence"/>
</dbReference>
<accession>A0A2B7Y2F0</accession>
<sequence>MTAFAGEYERPLAAAAALGVHLFIVRYFRFQRCCRIESRFEGRPLSSMTVKEAHQTVRELRELESPYSLHNAMKLSLLKTGAIPTMTKLFVATGQLSEKNISKRTIDTEVVLNEVHDREPGTDPHLLGIARMNYLHARYRKAGKILDEDMLHTLGSAVVDIMRSIDRYEWRRLTEVEKCAIGVFHRALGDAMQVPFTFLPSCKTGWRDGAHFVQEIFDWTLQYEKEVAKPTDSTRAIGRRLVGLASYNLPKALKPVVDGIITTKLDEHIRISMGLEKPGFIISTLAATIASTRKIILRYFALPRPDSKAVTVLNDSPNPTSGLYNINLWLADPWYIKPTFKNRWGLKALFVRIFGSGSVPSINGSYRDQGYDLRTIGPAVQENRGHDEMEAISQGLKDMNFASGCPFHA</sequence>
<comment type="caution">
    <text evidence="1">The sequence shown here is derived from an EMBL/GenBank/DDBJ whole genome shotgun (WGS) entry which is preliminary data.</text>
</comment>
<dbReference type="AlphaFoldDB" id="A0A2B7Y2F0"/>
<dbReference type="PANTHER" id="PTHR36124:SF4">
    <property type="entry name" value="ER-BOUND OXYGENASE MPAB_MPAB'_RUBBER OXYGENASE CATALYTIC DOMAIN-CONTAINING PROTEIN"/>
    <property type="match status" value="1"/>
</dbReference>
<reference evidence="1 2" key="1">
    <citation type="submission" date="2017-10" db="EMBL/GenBank/DDBJ databases">
        <title>Comparative genomics in systemic dimorphic fungi from Ajellomycetaceae.</title>
        <authorList>
            <person name="Munoz J.F."/>
            <person name="Mcewen J.G."/>
            <person name="Clay O.K."/>
            <person name="Cuomo C.A."/>
        </authorList>
    </citation>
    <scope>NUCLEOTIDE SEQUENCE [LARGE SCALE GENOMIC DNA]</scope>
    <source>
        <strain evidence="1 2">UAMH5409</strain>
    </source>
</reference>
<dbReference type="GO" id="GO:0016491">
    <property type="term" value="F:oxidoreductase activity"/>
    <property type="evidence" value="ECO:0007669"/>
    <property type="project" value="InterPro"/>
</dbReference>
<evidence type="ECO:0000313" key="2">
    <source>
        <dbReference type="Proteomes" id="UP000223968"/>
    </source>
</evidence>
<dbReference type="PANTHER" id="PTHR36124">
    <property type="match status" value="1"/>
</dbReference>
<keyword evidence="2" id="KW-1185">Reference proteome</keyword>